<reference evidence="1" key="2">
    <citation type="journal article" date="2022" name="Microb. Genom.">
        <title>A chromosome-scale genome assembly of the tomato pathogen Cladosporium fulvum reveals a compartmentalized genome architecture and the presence of a dispensable chromosome.</title>
        <authorList>
            <person name="Zaccaron A.Z."/>
            <person name="Chen L.H."/>
            <person name="Samaras A."/>
            <person name="Stergiopoulos I."/>
        </authorList>
    </citation>
    <scope>NUCLEOTIDE SEQUENCE</scope>
    <source>
        <strain evidence="1">Race5_Kim</strain>
    </source>
</reference>
<dbReference type="GeneID" id="71992860"/>
<keyword evidence="2" id="KW-1185">Reference proteome</keyword>
<dbReference type="KEGG" id="ffu:CLAFUR5_12982"/>
<dbReference type="AlphaFoldDB" id="A0A9Q8UUZ7"/>
<dbReference type="OrthoDB" id="3646601at2759"/>
<reference evidence="1" key="1">
    <citation type="submission" date="2021-12" db="EMBL/GenBank/DDBJ databases">
        <authorList>
            <person name="Zaccaron A."/>
            <person name="Stergiopoulos I."/>
        </authorList>
    </citation>
    <scope>NUCLEOTIDE SEQUENCE</scope>
    <source>
        <strain evidence="1">Race5_Kim</strain>
    </source>
</reference>
<dbReference type="EMBL" id="CP090173">
    <property type="protein sequence ID" value="UJO23423.1"/>
    <property type="molecule type" value="Genomic_DNA"/>
</dbReference>
<dbReference type="RefSeq" id="XP_047767789.1">
    <property type="nucleotide sequence ID" value="XM_047912130.1"/>
</dbReference>
<evidence type="ECO:0000313" key="1">
    <source>
        <dbReference type="EMBL" id="UJO23423.1"/>
    </source>
</evidence>
<protein>
    <submittedName>
        <fullName evidence="1">Uncharacterized protein</fullName>
    </submittedName>
</protein>
<proteinExistence type="predicted"/>
<evidence type="ECO:0000313" key="2">
    <source>
        <dbReference type="Proteomes" id="UP000756132"/>
    </source>
</evidence>
<gene>
    <name evidence="1" type="ORF">CLAFUR5_12982</name>
</gene>
<dbReference type="Proteomes" id="UP000756132">
    <property type="component" value="Chromosome 11"/>
</dbReference>
<organism evidence="1 2">
    <name type="scientific">Passalora fulva</name>
    <name type="common">Tomato leaf mold</name>
    <name type="synonym">Cladosporium fulvum</name>
    <dbReference type="NCBI Taxonomy" id="5499"/>
    <lineage>
        <taxon>Eukaryota</taxon>
        <taxon>Fungi</taxon>
        <taxon>Dikarya</taxon>
        <taxon>Ascomycota</taxon>
        <taxon>Pezizomycotina</taxon>
        <taxon>Dothideomycetes</taxon>
        <taxon>Dothideomycetidae</taxon>
        <taxon>Mycosphaerellales</taxon>
        <taxon>Mycosphaerellaceae</taxon>
        <taxon>Fulvia</taxon>
    </lineage>
</organism>
<sequence length="172" mass="20185">MLHEAELSRTQYFRLLDLPPEIWSNIGKLVVDNKPPLTYRAIWWARDERCSTPWTQQPAIARTCRILRQELLLYYYKNTPLRYVLAHTTSCQAVGIWLRAIGKHNRLLMGVISIGVWSYAPMDTLRKELSVDWKVEFELHELEYKRITPRLSNGMEASSKLEQYSIATVTFV</sequence>
<accession>A0A9Q8UUZ7</accession>
<name>A0A9Q8UUZ7_PASFU</name>